<dbReference type="RefSeq" id="WP_261958493.1">
    <property type="nucleotide sequence ID" value="NZ_BAAAXA010000001.1"/>
</dbReference>
<gene>
    <name evidence="2" type="ORF">GCM10017581_100620</name>
</gene>
<dbReference type="EMBL" id="BSFP01000137">
    <property type="protein sequence ID" value="GLL08301.1"/>
    <property type="molecule type" value="Genomic_DNA"/>
</dbReference>
<evidence type="ECO:0000313" key="2">
    <source>
        <dbReference type="EMBL" id="GLL08301.1"/>
    </source>
</evidence>
<sequence>MWRVWAGRGLAAVAAIGAAVALVGLTTGAWAAGTFTGDTRNGSADTGRRLVLDLFPDGRLTVRDGGDPGLRQLYDAGQNTALRDALQHSIPGMLDGFAVACVIAVGILALVGVFKRLPASLWAVGCAVAVGALTAVTVLRFEVLAALGTYLAQMHLTATTSVQEAGLAGQTSTALVVSIVAGAAAASPLLRQAPDTLDD</sequence>
<dbReference type="AlphaFoldDB" id="A0A9W6KXC4"/>
<protein>
    <submittedName>
        <fullName evidence="2">Uncharacterized protein</fullName>
    </submittedName>
</protein>
<reference evidence="2" key="2">
    <citation type="submission" date="2023-01" db="EMBL/GenBank/DDBJ databases">
        <authorList>
            <person name="Sun Q."/>
            <person name="Evtushenko L."/>
        </authorList>
    </citation>
    <scope>NUCLEOTIDE SEQUENCE</scope>
    <source>
        <strain evidence="2">VKM Ac-1321</strain>
    </source>
</reference>
<keyword evidence="1" id="KW-1133">Transmembrane helix</keyword>
<feature type="transmembrane region" description="Helical" evidence="1">
    <location>
        <begin position="96"/>
        <end position="114"/>
    </location>
</feature>
<keyword evidence="3" id="KW-1185">Reference proteome</keyword>
<keyword evidence="1" id="KW-0812">Transmembrane</keyword>
<feature type="transmembrane region" description="Helical" evidence="1">
    <location>
        <begin position="121"/>
        <end position="147"/>
    </location>
</feature>
<dbReference type="Proteomes" id="UP001143480">
    <property type="component" value="Unassembled WGS sequence"/>
</dbReference>
<evidence type="ECO:0000256" key="1">
    <source>
        <dbReference type="SAM" id="Phobius"/>
    </source>
</evidence>
<evidence type="ECO:0000313" key="3">
    <source>
        <dbReference type="Proteomes" id="UP001143480"/>
    </source>
</evidence>
<comment type="caution">
    <text evidence="2">The sequence shown here is derived from an EMBL/GenBank/DDBJ whole genome shotgun (WGS) entry which is preliminary data.</text>
</comment>
<keyword evidence="1" id="KW-0472">Membrane</keyword>
<name>A0A9W6KXC4_9ACTN</name>
<proteinExistence type="predicted"/>
<organism evidence="2 3">
    <name type="scientific">Dactylosporangium matsuzakiense</name>
    <dbReference type="NCBI Taxonomy" id="53360"/>
    <lineage>
        <taxon>Bacteria</taxon>
        <taxon>Bacillati</taxon>
        <taxon>Actinomycetota</taxon>
        <taxon>Actinomycetes</taxon>
        <taxon>Micromonosporales</taxon>
        <taxon>Micromonosporaceae</taxon>
        <taxon>Dactylosporangium</taxon>
    </lineage>
</organism>
<accession>A0A9W6KXC4</accession>
<reference evidence="2" key="1">
    <citation type="journal article" date="2014" name="Int. J. Syst. Evol. Microbiol.">
        <title>Complete genome sequence of Corynebacterium casei LMG S-19264T (=DSM 44701T), isolated from a smear-ripened cheese.</title>
        <authorList>
            <consortium name="US DOE Joint Genome Institute (JGI-PGF)"/>
            <person name="Walter F."/>
            <person name="Albersmeier A."/>
            <person name="Kalinowski J."/>
            <person name="Ruckert C."/>
        </authorList>
    </citation>
    <scope>NUCLEOTIDE SEQUENCE</scope>
    <source>
        <strain evidence="2">VKM Ac-1321</strain>
    </source>
</reference>